<dbReference type="EMBL" id="CP132976">
    <property type="protein sequence ID" value="WMD19726.1"/>
    <property type="molecule type" value="Genomic_DNA"/>
</dbReference>
<name>A0ABY9LYG2_9BURK</name>
<keyword evidence="1" id="KW-0812">Transmembrane</keyword>
<sequence>MEKRVWIAFAVLTALWTVLVASTLQFINWILTSVAMPRVAGAAVDLSRLDLPKWTAGLVIPAWPQAEQDVASTGQALAQILPATNSLGASITLIGWIFWAFVVAGLILLALILTWRESFLHRYGSVAPRRSTRQHNDGQVIESSS</sequence>
<keyword evidence="3" id="KW-1185">Reference proteome</keyword>
<dbReference type="Proteomes" id="UP001234798">
    <property type="component" value="Chromosome"/>
</dbReference>
<keyword evidence="1" id="KW-1133">Transmembrane helix</keyword>
<evidence type="ECO:0000313" key="2">
    <source>
        <dbReference type="EMBL" id="WMD19726.1"/>
    </source>
</evidence>
<evidence type="ECO:0000313" key="3">
    <source>
        <dbReference type="Proteomes" id="UP001234798"/>
    </source>
</evidence>
<gene>
    <name evidence="2" type="ORF">RAS12_24400</name>
</gene>
<proteinExistence type="predicted"/>
<evidence type="ECO:0000256" key="1">
    <source>
        <dbReference type="SAM" id="Phobius"/>
    </source>
</evidence>
<organism evidence="2 3">
    <name type="scientific">Achromobacter seleniivolatilans</name>
    <dbReference type="NCBI Taxonomy" id="3047478"/>
    <lineage>
        <taxon>Bacteria</taxon>
        <taxon>Pseudomonadati</taxon>
        <taxon>Pseudomonadota</taxon>
        <taxon>Betaproteobacteria</taxon>
        <taxon>Burkholderiales</taxon>
        <taxon>Alcaligenaceae</taxon>
        <taxon>Achromobacter</taxon>
    </lineage>
</organism>
<keyword evidence="1" id="KW-0472">Membrane</keyword>
<dbReference type="RefSeq" id="WP_306942218.1">
    <property type="nucleotide sequence ID" value="NZ_CP132976.1"/>
</dbReference>
<protein>
    <submittedName>
        <fullName evidence="2">Uncharacterized protein</fullName>
    </submittedName>
</protein>
<accession>A0ABY9LYG2</accession>
<reference evidence="2 3" key="1">
    <citation type="submission" date="2023-08" db="EMBL/GenBank/DDBJ databases">
        <title>Achromobacter seleniivolatilans sp. nov., isolated from seleniferous soil.</title>
        <authorList>
            <person name="Zhang S."/>
            <person name="Li K."/>
            <person name="Peng J."/>
            <person name="Zhao Q."/>
            <person name="Wang H."/>
            <person name="Guo Y."/>
        </authorList>
    </citation>
    <scope>NUCLEOTIDE SEQUENCE [LARGE SCALE GENOMIC DNA]</scope>
    <source>
        <strain evidence="2 3">R39</strain>
    </source>
</reference>
<feature type="transmembrane region" description="Helical" evidence="1">
    <location>
        <begin position="93"/>
        <end position="115"/>
    </location>
</feature>